<dbReference type="PROSITE" id="PS50294">
    <property type="entry name" value="WD_REPEATS_REGION"/>
    <property type="match status" value="1"/>
</dbReference>
<proteinExistence type="predicted"/>
<dbReference type="InterPro" id="IPR015943">
    <property type="entry name" value="WD40/YVTN_repeat-like_dom_sf"/>
</dbReference>
<feature type="non-terminal residue" evidence="9">
    <location>
        <position position="1"/>
    </location>
</feature>
<evidence type="ECO:0000256" key="4">
    <source>
        <dbReference type="ARBA" id="ARBA00022737"/>
    </source>
</evidence>
<evidence type="ECO:0000259" key="8">
    <source>
        <dbReference type="SMART" id="SM01033"/>
    </source>
</evidence>
<dbReference type="STRING" id="88036.D8SKN6"/>
<dbReference type="FunFam" id="2.130.10.10:FF:000378">
    <property type="entry name" value="U3 small nucleolar RNA-associated protein 7"/>
    <property type="match status" value="1"/>
</dbReference>
<dbReference type="HOGENOM" id="CLU_022996_1_1_1"/>
<gene>
    <name evidence="9" type="ORF">SELMODRAFT_119155</name>
</gene>
<keyword evidence="4" id="KW-0677">Repeat</keyword>
<dbReference type="Proteomes" id="UP000001514">
    <property type="component" value="Unassembled WGS sequence"/>
</dbReference>
<keyword evidence="2" id="KW-0698">rRNA processing</keyword>
<feature type="repeat" description="WD" evidence="6">
    <location>
        <begin position="261"/>
        <end position="302"/>
    </location>
</feature>
<dbReference type="Gene3D" id="2.130.10.10">
    <property type="entry name" value="YVTN repeat-like/Quinoprotein amine dehydrogenase"/>
    <property type="match status" value="1"/>
</dbReference>
<dbReference type="InterPro" id="IPR001680">
    <property type="entry name" value="WD40_rpt"/>
</dbReference>
<dbReference type="SMART" id="SM01033">
    <property type="entry name" value="BING4CT"/>
    <property type="match status" value="1"/>
</dbReference>
<dbReference type="Pfam" id="PF00400">
    <property type="entry name" value="WD40"/>
    <property type="match status" value="1"/>
</dbReference>
<dbReference type="Pfam" id="PF08149">
    <property type="entry name" value="BING4CT"/>
    <property type="match status" value="1"/>
</dbReference>
<dbReference type="PANTHER" id="PTHR14085:SF3">
    <property type="entry name" value="WD REPEAT-CONTAINING PROTEIN 46"/>
    <property type="match status" value="1"/>
</dbReference>
<dbReference type="eggNOG" id="KOG1272">
    <property type="taxonomic scope" value="Eukaryota"/>
</dbReference>
<dbReference type="SMART" id="SM00320">
    <property type="entry name" value="WD40"/>
    <property type="match status" value="5"/>
</dbReference>
<reference evidence="9 10" key="1">
    <citation type="journal article" date="2011" name="Science">
        <title>The Selaginella genome identifies genetic changes associated with the evolution of vascular plants.</title>
        <authorList>
            <person name="Banks J.A."/>
            <person name="Nishiyama T."/>
            <person name="Hasebe M."/>
            <person name="Bowman J.L."/>
            <person name="Gribskov M."/>
            <person name="dePamphilis C."/>
            <person name="Albert V.A."/>
            <person name="Aono N."/>
            <person name="Aoyama T."/>
            <person name="Ambrose B.A."/>
            <person name="Ashton N.W."/>
            <person name="Axtell M.J."/>
            <person name="Barker E."/>
            <person name="Barker M.S."/>
            <person name="Bennetzen J.L."/>
            <person name="Bonawitz N.D."/>
            <person name="Chapple C."/>
            <person name="Cheng C."/>
            <person name="Correa L.G."/>
            <person name="Dacre M."/>
            <person name="DeBarry J."/>
            <person name="Dreyer I."/>
            <person name="Elias M."/>
            <person name="Engstrom E.M."/>
            <person name="Estelle M."/>
            <person name="Feng L."/>
            <person name="Finet C."/>
            <person name="Floyd S.K."/>
            <person name="Frommer W.B."/>
            <person name="Fujita T."/>
            <person name="Gramzow L."/>
            <person name="Gutensohn M."/>
            <person name="Harholt J."/>
            <person name="Hattori M."/>
            <person name="Heyl A."/>
            <person name="Hirai T."/>
            <person name="Hiwatashi Y."/>
            <person name="Ishikawa M."/>
            <person name="Iwata M."/>
            <person name="Karol K.G."/>
            <person name="Koehler B."/>
            <person name="Kolukisaoglu U."/>
            <person name="Kubo M."/>
            <person name="Kurata T."/>
            <person name="Lalonde S."/>
            <person name="Li K."/>
            <person name="Li Y."/>
            <person name="Litt A."/>
            <person name="Lyons E."/>
            <person name="Manning G."/>
            <person name="Maruyama T."/>
            <person name="Michael T.P."/>
            <person name="Mikami K."/>
            <person name="Miyazaki S."/>
            <person name="Morinaga S."/>
            <person name="Murata T."/>
            <person name="Mueller-Roeber B."/>
            <person name="Nelson D.R."/>
            <person name="Obara M."/>
            <person name="Oguri Y."/>
            <person name="Olmstead R.G."/>
            <person name="Onodera N."/>
            <person name="Petersen B.L."/>
            <person name="Pils B."/>
            <person name="Prigge M."/>
            <person name="Rensing S.A."/>
            <person name="Riano-Pachon D.M."/>
            <person name="Roberts A.W."/>
            <person name="Sato Y."/>
            <person name="Scheller H.V."/>
            <person name="Schulz B."/>
            <person name="Schulz C."/>
            <person name="Shakirov E.V."/>
            <person name="Shibagaki N."/>
            <person name="Shinohara N."/>
            <person name="Shippen D.E."/>
            <person name="Soerensen I."/>
            <person name="Sotooka R."/>
            <person name="Sugimoto N."/>
            <person name="Sugita M."/>
            <person name="Sumikawa N."/>
            <person name="Tanurdzic M."/>
            <person name="Theissen G."/>
            <person name="Ulvskov P."/>
            <person name="Wakazuki S."/>
            <person name="Weng J.K."/>
            <person name="Willats W.W."/>
            <person name="Wipf D."/>
            <person name="Wolf P.G."/>
            <person name="Yang L."/>
            <person name="Zimmer A.D."/>
            <person name="Zhu Q."/>
            <person name="Mitros T."/>
            <person name="Hellsten U."/>
            <person name="Loque D."/>
            <person name="Otillar R."/>
            <person name="Salamov A."/>
            <person name="Schmutz J."/>
            <person name="Shapiro H."/>
            <person name="Lindquist E."/>
            <person name="Lucas S."/>
            <person name="Rokhsar D."/>
            <person name="Grigoriev I.V."/>
        </authorList>
    </citation>
    <scope>NUCLEOTIDE SEQUENCE [LARGE SCALE GENOMIC DNA]</scope>
</reference>
<name>D8SKN6_SELML</name>
<dbReference type="PROSITE" id="PS50082">
    <property type="entry name" value="WD_REPEATS_2"/>
    <property type="match status" value="1"/>
</dbReference>
<dbReference type="OrthoDB" id="10251154at2759"/>
<dbReference type="KEGG" id="smo:SELMODRAFT_119155"/>
<evidence type="ECO:0000256" key="7">
    <source>
        <dbReference type="SAM" id="MobiDB-lite"/>
    </source>
</evidence>
<dbReference type="InParanoid" id="D8SKN6"/>
<dbReference type="InterPro" id="IPR012952">
    <property type="entry name" value="BING4_C_dom"/>
</dbReference>
<dbReference type="GO" id="GO:0032040">
    <property type="term" value="C:small-subunit processome"/>
    <property type="evidence" value="ECO:0000318"/>
    <property type="project" value="GO_Central"/>
</dbReference>
<feature type="region of interest" description="Disordered" evidence="7">
    <location>
        <begin position="421"/>
        <end position="515"/>
    </location>
</feature>
<evidence type="ECO:0000256" key="6">
    <source>
        <dbReference type="PROSITE-ProRule" id="PRU00221"/>
    </source>
</evidence>
<evidence type="ECO:0000313" key="10">
    <source>
        <dbReference type="Proteomes" id="UP000001514"/>
    </source>
</evidence>
<dbReference type="FunCoup" id="D8SKN6">
    <property type="interactions" value="4181"/>
</dbReference>
<feature type="compositionally biased region" description="Basic residues" evidence="7">
    <location>
        <begin position="450"/>
        <end position="471"/>
    </location>
</feature>
<dbReference type="AlphaFoldDB" id="D8SKN6"/>
<evidence type="ECO:0000256" key="2">
    <source>
        <dbReference type="ARBA" id="ARBA00022552"/>
    </source>
</evidence>
<feature type="domain" description="BING4 C-terminal" evidence="8">
    <location>
        <begin position="342"/>
        <end position="422"/>
    </location>
</feature>
<dbReference type="PROSITE" id="PS00678">
    <property type="entry name" value="WD_REPEATS_1"/>
    <property type="match status" value="1"/>
</dbReference>
<dbReference type="PANTHER" id="PTHR14085">
    <property type="entry name" value="WD-REPEAT PROTEIN BING4"/>
    <property type="match status" value="1"/>
</dbReference>
<evidence type="ECO:0000256" key="1">
    <source>
        <dbReference type="ARBA" id="ARBA00004604"/>
    </source>
</evidence>
<dbReference type="SUPFAM" id="SSF50978">
    <property type="entry name" value="WD40 repeat-like"/>
    <property type="match status" value="1"/>
</dbReference>
<evidence type="ECO:0000256" key="5">
    <source>
        <dbReference type="ARBA" id="ARBA00023242"/>
    </source>
</evidence>
<keyword evidence="5" id="KW-0539">Nucleus</keyword>
<keyword evidence="10" id="KW-1185">Reference proteome</keyword>
<keyword evidence="3 6" id="KW-0853">WD repeat</keyword>
<organism evidence="10">
    <name type="scientific">Selaginella moellendorffii</name>
    <name type="common">Spikemoss</name>
    <dbReference type="NCBI Taxonomy" id="88036"/>
    <lineage>
        <taxon>Eukaryota</taxon>
        <taxon>Viridiplantae</taxon>
        <taxon>Streptophyta</taxon>
        <taxon>Embryophyta</taxon>
        <taxon>Tracheophyta</taxon>
        <taxon>Lycopodiopsida</taxon>
        <taxon>Selaginellales</taxon>
        <taxon>Selaginellaceae</taxon>
        <taxon>Selaginella</taxon>
    </lineage>
</organism>
<dbReference type="GO" id="GO:0000462">
    <property type="term" value="P:maturation of SSU-rRNA from tricistronic rRNA transcript (SSU-rRNA, 5.8S rRNA, LSU-rRNA)"/>
    <property type="evidence" value="ECO:0000318"/>
    <property type="project" value="GO_Central"/>
</dbReference>
<dbReference type="OMA" id="EFLPYHW"/>
<accession>D8SKN6</accession>
<dbReference type="InterPro" id="IPR040315">
    <property type="entry name" value="WDR46/Utp7"/>
</dbReference>
<sequence>PQSNENTDTIKPKIRKYNRGERLSVKGLKDKKLKSQLKTKEDLFEKSALTAAKVEQWLLPSEGGALEADDGENTYDYTQEDIVKNVDISSAHKAFDLRLPDLGPYTIDYTHSGRYALIGGRKGHLAVIDWKTKYLMMETQVKETTRDIKFLHNEQFFAAAQSKYIYIYDKKGAEVHCLKEFVAPLKLEFLRHHFLLVSTNKAGVLHYQDTSTGQIVANYSTRLGPCRVLRANPYNAVVSLGHSNGTVTLWTPNMGTPLVRMLCHRGAVTSTAFDMGGSYMVTAGADARIKVWDIRKMQALHSYMAFQSTKSLDVSQKGLLAVGSGSTIEIWKDAFQVKQEKPYMKHRLFQNSTIQDLSFCPYEDVVGIGHTGGVTSILVPGSGEPNFDSFVANPFQTVKQRHEAEVHALLDKLQPQTIMLDPQKFGAVDKNPRKNLREQEEEEDESKKIQGQKKAKRKTKGRNKVGKRMAKKQLEAFGTKRSIIREQQQQQKQTKGALVKEREEPLPRALERFAS</sequence>
<dbReference type="InterPro" id="IPR019775">
    <property type="entry name" value="WD40_repeat_CS"/>
</dbReference>
<dbReference type="EMBL" id="GL377625">
    <property type="protein sequence ID" value="EFJ15014.1"/>
    <property type="molecule type" value="Genomic_DNA"/>
</dbReference>
<feature type="compositionally biased region" description="Basic and acidic residues" evidence="7">
    <location>
        <begin position="498"/>
        <end position="515"/>
    </location>
</feature>
<dbReference type="Gramene" id="EFJ15014">
    <property type="protein sequence ID" value="EFJ15014"/>
    <property type="gene ID" value="SELMODRAFT_119155"/>
</dbReference>
<protein>
    <recommendedName>
        <fullName evidence="8">BING4 C-terminal domain-containing protein</fullName>
    </recommendedName>
</protein>
<dbReference type="InterPro" id="IPR036322">
    <property type="entry name" value="WD40_repeat_dom_sf"/>
</dbReference>
<evidence type="ECO:0000256" key="3">
    <source>
        <dbReference type="ARBA" id="ARBA00022574"/>
    </source>
</evidence>
<dbReference type="GO" id="GO:0005730">
    <property type="term" value="C:nucleolus"/>
    <property type="evidence" value="ECO:0000318"/>
    <property type="project" value="GO_Central"/>
</dbReference>
<comment type="subcellular location">
    <subcellularLocation>
        <location evidence="1">Nucleus</location>
        <location evidence="1">Nucleolus</location>
    </subcellularLocation>
</comment>
<evidence type="ECO:0000313" key="9">
    <source>
        <dbReference type="EMBL" id="EFJ15014.1"/>
    </source>
</evidence>